<protein>
    <submittedName>
        <fullName evidence="1">Uncharacterized protein</fullName>
    </submittedName>
</protein>
<proteinExistence type="predicted"/>
<organism evidence="1 2">
    <name type="scientific">Candidatus Terrybacteria bacterium RIFCSPLOWO2_01_FULL_40_23</name>
    <dbReference type="NCBI Taxonomy" id="1802366"/>
    <lineage>
        <taxon>Bacteria</taxon>
        <taxon>Candidatus Terryibacteriota</taxon>
    </lineage>
</organism>
<gene>
    <name evidence="1" type="ORF">A3A97_03515</name>
</gene>
<reference evidence="1 2" key="1">
    <citation type="journal article" date="2016" name="Nat. Commun.">
        <title>Thousands of microbial genomes shed light on interconnected biogeochemical processes in an aquifer system.</title>
        <authorList>
            <person name="Anantharaman K."/>
            <person name="Brown C.T."/>
            <person name="Hug L.A."/>
            <person name="Sharon I."/>
            <person name="Castelle C.J."/>
            <person name="Probst A.J."/>
            <person name="Thomas B.C."/>
            <person name="Singh A."/>
            <person name="Wilkins M.J."/>
            <person name="Karaoz U."/>
            <person name="Brodie E.L."/>
            <person name="Williams K.H."/>
            <person name="Hubbard S.S."/>
            <person name="Banfield J.F."/>
        </authorList>
    </citation>
    <scope>NUCLEOTIDE SEQUENCE [LARGE SCALE GENOMIC DNA]</scope>
</reference>
<dbReference type="EMBL" id="MHSW01000038">
    <property type="protein sequence ID" value="OHA50392.1"/>
    <property type="molecule type" value="Genomic_DNA"/>
</dbReference>
<accession>A0A1G2PS26</accession>
<dbReference type="AlphaFoldDB" id="A0A1G2PS26"/>
<comment type="caution">
    <text evidence="1">The sequence shown here is derived from an EMBL/GenBank/DDBJ whole genome shotgun (WGS) entry which is preliminary data.</text>
</comment>
<evidence type="ECO:0000313" key="2">
    <source>
        <dbReference type="Proteomes" id="UP000176951"/>
    </source>
</evidence>
<evidence type="ECO:0000313" key="1">
    <source>
        <dbReference type="EMBL" id="OHA50392.1"/>
    </source>
</evidence>
<sequence length="126" mass="14522">MLEISFLPKEGRNRDCKSSKETVLSYIKASDEARGEFSSKDVIGSFGHIYWCWAKECATIWRTLKFHNVEAMQHAIDKDLIKDPVFCERINEEIQELLARWQNEDPGVVITPLIPDPSVLNKDLLN</sequence>
<name>A0A1G2PS26_9BACT</name>
<dbReference type="Proteomes" id="UP000176951">
    <property type="component" value="Unassembled WGS sequence"/>
</dbReference>